<dbReference type="PANTHER" id="PTHR18901">
    <property type="entry name" value="2-DEOXYGLUCOSE-6-PHOSPHATE PHOSPHATASE 2"/>
    <property type="match status" value="1"/>
</dbReference>
<dbReference type="AlphaFoldDB" id="A4BFI9"/>
<comment type="caution">
    <text evidence="1">The sequence shown here is derived from an EMBL/GenBank/DDBJ whole genome shotgun (WGS) entry which is preliminary data.</text>
</comment>
<evidence type="ECO:0000313" key="2">
    <source>
        <dbReference type="Proteomes" id="UP000005953"/>
    </source>
</evidence>
<accession>A4BFI9</accession>
<dbReference type="Proteomes" id="UP000005953">
    <property type="component" value="Unassembled WGS sequence"/>
</dbReference>
<dbReference type="Gene3D" id="1.10.150.240">
    <property type="entry name" value="Putative phosphatase, domain 2"/>
    <property type="match status" value="1"/>
</dbReference>
<dbReference type="SFLD" id="SFLDS00003">
    <property type="entry name" value="Haloacid_Dehalogenase"/>
    <property type="match status" value="1"/>
</dbReference>
<dbReference type="Gene3D" id="3.40.50.1000">
    <property type="entry name" value="HAD superfamily/HAD-like"/>
    <property type="match status" value="1"/>
</dbReference>
<keyword evidence="2" id="KW-1185">Reference proteome</keyword>
<dbReference type="NCBIfam" id="TIGR01509">
    <property type="entry name" value="HAD-SF-IA-v3"/>
    <property type="match status" value="1"/>
</dbReference>
<organism evidence="1 2">
    <name type="scientific">Reinekea blandensis MED297</name>
    <dbReference type="NCBI Taxonomy" id="314283"/>
    <lineage>
        <taxon>Bacteria</taxon>
        <taxon>Pseudomonadati</taxon>
        <taxon>Pseudomonadota</taxon>
        <taxon>Gammaproteobacteria</taxon>
        <taxon>Oceanospirillales</taxon>
        <taxon>Saccharospirillaceae</taxon>
        <taxon>Reinekea</taxon>
    </lineage>
</organism>
<dbReference type="InterPro" id="IPR006439">
    <property type="entry name" value="HAD-SF_hydro_IA"/>
</dbReference>
<dbReference type="InterPro" id="IPR023214">
    <property type="entry name" value="HAD_sf"/>
</dbReference>
<dbReference type="STRING" id="314283.MED297_17118"/>
<gene>
    <name evidence="1" type="ORF">MED297_17118</name>
</gene>
<reference evidence="1 2" key="1">
    <citation type="submission" date="2006-02" db="EMBL/GenBank/DDBJ databases">
        <authorList>
            <person name="Pinhassi J."/>
            <person name="Pedros-Alio C."/>
            <person name="Ferriera S."/>
            <person name="Johnson J."/>
            <person name="Kravitz S."/>
            <person name="Halpern A."/>
            <person name="Remington K."/>
            <person name="Beeson K."/>
            <person name="Tran B."/>
            <person name="Rogers Y.-H."/>
            <person name="Friedman R."/>
            <person name="Venter J.C."/>
        </authorList>
    </citation>
    <scope>NUCLEOTIDE SEQUENCE [LARGE SCALE GENOMIC DNA]</scope>
    <source>
        <strain evidence="1 2">MED297</strain>
    </source>
</reference>
<dbReference type="PRINTS" id="PR00413">
    <property type="entry name" value="HADHALOGNASE"/>
</dbReference>
<dbReference type="EMBL" id="AAOE01000013">
    <property type="protein sequence ID" value="EAR09084.1"/>
    <property type="molecule type" value="Genomic_DNA"/>
</dbReference>
<dbReference type="CDD" id="cd07505">
    <property type="entry name" value="HAD_BPGM-like"/>
    <property type="match status" value="1"/>
</dbReference>
<dbReference type="HOGENOM" id="CLU_045011_13_3_6"/>
<dbReference type="InterPro" id="IPR023198">
    <property type="entry name" value="PGP-like_dom2"/>
</dbReference>
<proteinExistence type="predicted"/>
<dbReference type="SFLD" id="SFLDG01135">
    <property type="entry name" value="C1.5.6:_HAD__Beta-PGM__Phospha"/>
    <property type="match status" value="1"/>
</dbReference>
<dbReference type="Pfam" id="PF13419">
    <property type="entry name" value="HAD_2"/>
    <property type="match status" value="1"/>
</dbReference>
<dbReference type="SFLD" id="SFLDG01129">
    <property type="entry name" value="C1.5:_HAD__Beta-PGM__Phosphata"/>
    <property type="match status" value="1"/>
</dbReference>
<dbReference type="RefSeq" id="WP_008043800.1">
    <property type="nucleotide sequence ID" value="NZ_CH724150.1"/>
</dbReference>
<dbReference type="OrthoDB" id="9782449at2"/>
<dbReference type="InterPro" id="IPR036412">
    <property type="entry name" value="HAD-like_sf"/>
</dbReference>
<dbReference type="InterPro" id="IPR041492">
    <property type="entry name" value="HAD_2"/>
</dbReference>
<evidence type="ECO:0000313" key="1">
    <source>
        <dbReference type="EMBL" id="EAR09084.1"/>
    </source>
</evidence>
<name>A4BFI9_9GAMM</name>
<dbReference type="PANTHER" id="PTHR18901:SF38">
    <property type="entry name" value="PSEUDOURIDINE-5'-PHOSPHATASE"/>
    <property type="match status" value="1"/>
</dbReference>
<protein>
    <submittedName>
        <fullName evidence="1">CbbY family protein</fullName>
    </submittedName>
</protein>
<dbReference type="SUPFAM" id="SSF56784">
    <property type="entry name" value="HAD-like"/>
    <property type="match status" value="1"/>
</dbReference>
<sequence length="224" mass="24526">MAIIEAVLWDMDGVLVDSERLVMDAFVDVINSKGGMDDPAAFYKSTIGMNRASIVSTYRSAFPADGEAEDIYEQVEKLYRARMKTDLALKPGVAESLDSIRAMGLPQMVVTSTGTETATHKLNLFSLMEYFDGLVGGDQVTQGKPHPEPYLTACQRLDVSPNRALVIEDSPNGVRAAIAAGCAVVHVPDLVDTDPEWTDEIYEALDSLESFPGWFQTQNQGDWV</sequence>